<dbReference type="Gene3D" id="3.40.50.720">
    <property type="entry name" value="NAD(P)-binding Rossmann-like Domain"/>
    <property type="match status" value="1"/>
</dbReference>
<keyword evidence="2" id="KW-0560">Oxidoreductase</keyword>
<name>A0ABR1UKT2_9PEZI</name>
<feature type="domain" description="3-beta hydroxysteroid dehydrogenase/isomerase" evidence="4">
    <location>
        <begin position="34"/>
        <end position="319"/>
    </location>
</feature>
<comment type="similarity">
    <text evidence="1">Belongs to the 3-beta-HSD family.</text>
</comment>
<organism evidence="5 6">
    <name type="scientific">Apiospora phragmitis</name>
    <dbReference type="NCBI Taxonomy" id="2905665"/>
    <lineage>
        <taxon>Eukaryota</taxon>
        <taxon>Fungi</taxon>
        <taxon>Dikarya</taxon>
        <taxon>Ascomycota</taxon>
        <taxon>Pezizomycotina</taxon>
        <taxon>Sordariomycetes</taxon>
        <taxon>Xylariomycetidae</taxon>
        <taxon>Amphisphaeriales</taxon>
        <taxon>Apiosporaceae</taxon>
        <taxon>Apiospora</taxon>
    </lineage>
</organism>
<feature type="region of interest" description="Disordered" evidence="3">
    <location>
        <begin position="1"/>
        <end position="27"/>
    </location>
</feature>
<proteinExistence type="inferred from homology"/>
<comment type="caution">
    <text evidence="5">The sequence shown here is derived from an EMBL/GenBank/DDBJ whole genome shotgun (WGS) entry which is preliminary data.</text>
</comment>
<dbReference type="SUPFAM" id="SSF51735">
    <property type="entry name" value="NAD(P)-binding Rossmann-fold domains"/>
    <property type="match status" value="1"/>
</dbReference>
<evidence type="ECO:0000256" key="2">
    <source>
        <dbReference type="ARBA" id="ARBA00023002"/>
    </source>
</evidence>
<evidence type="ECO:0000259" key="4">
    <source>
        <dbReference type="Pfam" id="PF01073"/>
    </source>
</evidence>
<accession>A0ABR1UKT2</accession>
<dbReference type="PANTHER" id="PTHR43245:SF51">
    <property type="entry name" value="SHORT CHAIN DEHYDROGENASE_REDUCTASE FAMILY 42E, MEMBER 2"/>
    <property type="match status" value="1"/>
</dbReference>
<dbReference type="Proteomes" id="UP001480595">
    <property type="component" value="Unassembled WGS sequence"/>
</dbReference>
<evidence type="ECO:0000313" key="6">
    <source>
        <dbReference type="Proteomes" id="UP001480595"/>
    </source>
</evidence>
<dbReference type="EMBL" id="JAQQWL010000009">
    <property type="protein sequence ID" value="KAK8058503.1"/>
    <property type="molecule type" value="Genomic_DNA"/>
</dbReference>
<reference evidence="5 6" key="1">
    <citation type="submission" date="2023-01" db="EMBL/GenBank/DDBJ databases">
        <title>Analysis of 21 Apiospora genomes using comparative genomics revels a genus with tremendous synthesis potential of carbohydrate active enzymes and secondary metabolites.</title>
        <authorList>
            <person name="Sorensen T."/>
        </authorList>
    </citation>
    <scope>NUCLEOTIDE SEQUENCE [LARGE SCALE GENOMIC DNA]</scope>
    <source>
        <strain evidence="5 6">CBS 135458</strain>
    </source>
</reference>
<dbReference type="InterPro" id="IPR036291">
    <property type="entry name" value="NAD(P)-bd_dom_sf"/>
</dbReference>
<dbReference type="GeneID" id="92093423"/>
<dbReference type="InterPro" id="IPR002225">
    <property type="entry name" value="3Beta_OHSteriod_DH/Estase"/>
</dbReference>
<evidence type="ECO:0000313" key="5">
    <source>
        <dbReference type="EMBL" id="KAK8058503.1"/>
    </source>
</evidence>
<keyword evidence="6" id="KW-1185">Reference proteome</keyword>
<protein>
    <recommendedName>
        <fullName evidence="4">3-beta hydroxysteroid dehydrogenase/isomerase domain-containing protein</fullName>
    </recommendedName>
</protein>
<gene>
    <name evidence="5" type="ORF">PG994_008951</name>
</gene>
<sequence>MAPRTRSSAAVAGTTIPASSPSSSPPSPLLGSVLVVGGCGFLGYHLVSHLLQDPECAGPVYVLDRRIDDGPNTNRHASDDSGVTYLEGSITDAALVAAVLAQTRPRVIFHAASPVATLPRLRWPEFEATNVTGTRILLESAAVSDTVRAFVYTSSPDAYADPPHHNVSETHPLAAPDRRGGGVSEYVRTKAAGQRLVLAANNDRNDGLRTCALLPAHMYGERSTQGLREILDLCVGRDGYPKSSPLVQLGAGANLMSVASAANVARAHILAAKALLDPARARGVVAGESFNATDGRPVAFWNEHVRAVWREARGIEENSAILKNVIVMPGWVYRTIAWVVRMLFWLLTLGTVLPPTAVSEQGCLYSLGEHTYSVDKLRDRLGFEPVQDHDGVMRQAVRWELNRRRQQKEKARKVE</sequence>
<dbReference type="RefSeq" id="XP_066713949.1">
    <property type="nucleotide sequence ID" value="XM_066860360.1"/>
</dbReference>
<evidence type="ECO:0000256" key="3">
    <source>
        <dbReference type="SAM" id="MobiDB-lite"/>
    </source>
</evidence>
<evidence type="ECO:0000256" key="1">
    <source>
        <dbReference type="ARBA" id="ARBA00009219"/>
    </source>
</evidence>
<dbReference type="PANTHER" id="PTHR43245">
    <property type="entry name" value="BIFUNCTIONAL POLYMYXIN RESISTANCE PROTEIN ARNA"/>
    <property type="match status" value="1"/>
</dbReference>
<dbReference type="Pfam" id="PF01073">
    <property type="entry name" value="3Beta_HSD"/>
    <property type="match status" value="1"/>
</dbReference>
<dbReference type="InterPro" id="IPR050177">
    <property type="entry name" value="Lipid_A_modif_metabolic_enz"/>
</dbReference>